<feature type="binding site" evidence="7">
    <location>
        <position position="318"/>
    </location>
    <ligand>
        <name>NAD(+)</name>
        <dbReference type="ChEBI" id="CHEBI:57540"/>
    </ligand>
</feature>
<evidence type="ECO:0000256" key="6">
    <source>
        <dbReference type="PIRSR" id="PIRSR000149-2"/>
    </source>
</evidence>
<evidence type="ECO:0000256" key="7">
    <source>
        <dbReference type="PIRSR" id="PIRSR000149-3"/>
    </source>
</evidence>
<dbReference type="EC" id="1.2.1.-" evidence="10"/>
<dbReference type="Gene3D" id="3.40.50.720">
    <property type="entry name" value="NAD(P)-binding Rossmann-like Domain"/>
    <property type="match status" value="1"/>
</dbReference>
<feature type="binding site" evidence="6">
    <location>
        <position position="237"/>
    </location>
    <ligand>
        <name>D-glyceraldehyde 3-phosphate</name>
        <dbReference type="ChEBI" id="CHEBI:59776"/>
    </ligand>
</feature>
<protein>
    <recommendedName>
        <fullName evidence="10">Glyceraldehyde-3-phosphate dehydrogenase</fullName>
        <ecNumber evidence="10">1.2.1.-</ecNumber>
    </recommendedName>
</protein>
<dbReference type="GO" id="GO:0051287">
    <property type="term" value="F:NAD binding"/>
    <property type="evidence" value="ECO:0007669"/>
    <property type="project" value="InterPro"/>
</dbReference>
<dbReference type="PRINTS" id="PR00078">
    <property type="entry name" value="G3PDHDRGNASE"/>
</dbReference>
<dbReference type="InterPro" id="IPR006424">
    <property type="entry name" value="Glyceraldehyde-3-P_DH_1"/>
</dbReference>
<evidence type="ECO:0000259" key="11">
    <source>
        <dbReference type="SMART" id="SM00846"/>
    </source>
</evidence>
<comment type="function">
    <text evidence="4">Could be involved in carbon fixation as a component of the Calvin cycle. Catalyzes the oxidative phosphorylation of glyceraldehyde 3-phosphate (G3P) to 1,3-bisphosphoglycerate (BPG) using the cofactor NAD. The first reaction step involves the formation of a hemiacetal intermediate between G3P and a cysteine residue, and this hemiacetal intermediate is then oxidized to a thioester, with concomitant reduction of NAD to NADH. The reduced NADH is then exchanged with the second NAD, and the thioester is attacked by a nucleophilic inorganic phosphate to produce BPG.</text>
</comment>
<gene>
    <name evidence="12" type="primary">gap</name>
    <name evidence="12" type="ORF">EJG51_004130</name>
</gene>
<dbReference type="Gene3D" id="3.30.360.10">
    <property type="entry name" value="Dihydrodipicolinate Reductase, domain 2"/>
    <property type="match status" value="1"/>
</dbReference>
<dbReference type="InterPro" id="IPR020831">
    <property type="entry name" value="GlycerAld/Erythrose_P_DH"/>
</dbReference>
<evidence type="ECO:0000313" key="13">
    <source>
        <dbReference type="Proteomes" id="UP000274350"/>
    </source>
</evidence>
<name>A0A6M4A3N4_9BURK</name>
<dbReference type="OrthoDB" id="9803304at2"/>
<evidence type="ECO:0000256" key="8">
    <source>
        <dbReference type="PIRSR" id="PIRSR000149-4"/>
    </source>
</evidence>
<reference evidence="12 13" key="1">
    <citation type="journal article" date="2019" name="Int. J. Syst. Evol. Microbiol.">
        <title>Undibacterium piscinae sp. nov., isolated from Korean shiner intestine.</title>
        <authorList>
            <person name="Lee S.Y."/>
            <person name="Kang W."/>
            <person name="Kim P.S."/>
            <person name="Kim H.S."/>
            <person name="Sung H."/>
            <person name="Shin N.R."/>
            <person name="Whon T.W."/>
            <person name="Yun J.H."/>
            <person name="Lee J.Y."/>
            <person name="Lee J.Y."/>
            <person name="Jung M.J."/>
            <person name="Jeong Y.S."/>
            <person name="Tak E.J."/>
            <person name="Han J.E."/>
            <person name="Hyun D.W."/>
            <person name="Kang M.S."/>
            <person name="Lee K.E."/>
            <person name="Lee B.H."/>
            <person name="Bae J.W."/>
        </authorList>
    </citation>
    <scope>NUCLEOTIDE SEQUENCE [LARGE SCALE GENOMIC DNA]</scope>
    <source>
        <strain evidence="12 13">S11R28</strain>
    </source>
</reference>
<feature type="binding site" evidence="6">
    <location>
        <begin position="214"/>
        <end position="215"/>
    </location>
    <ligand>
        <name>D-glyceraldehyde 3-phosphate</name>
        <dbReference type="ChEBI" id="CHEBI:59776"/>
    </ligand>
</feature>
<dbReference type="EMBL" id="CP051152">
    <property type="protein sequence ID" value="QJQ05177.1"/>
    <property type="molecule type" value="Genomic_DNA"/>
</dbReference>
<accession>A0A6M4A3N4</accession>
<evidence type="ECO:0000256" key="3">
    <source>
        <dbReference type="ARBA" id="ARBA00023002"/>
    </source>
</evidence>
<dbReference type="SMART" id="SM00846">
    <property type="entry name" value="Gp_dh_N"/>
    <property type="match status" value="1"/>
</dbReference>
<dbReference type="Pfam" id="PF02800">
    <property type="entry name" value="Gp_dh_C"/>
    <property type="match status" value="1"/>
</dbReference>
<feature type="binding site" evidence="7">
    <location>
        <position position="124"/>
    </location>
    <ligand>
        <name>NAD(+)</name>
        <dbReference type="ChEBI" id="CHEBI:57540"/>
    </ligand>
</feature>
<comment type="similarity">
    <text evidence="1 9">Belongs to the glyceraldehyde-3-phosphate dehydrogenase family.</text>
</comment>
<dbReference type="AlphaFoldDB" id="A0A6M4A3N4"/>
<dbReference type="PROSITE" id="PS00071">
    <property type="entry name" value="GAPDH"/>
    <property type="match status" value="1"/>
</dbReference>
<dbReference type="CDD" id="cd05214">
    <property type="entry name" value="GAPDH_I_N"/>
    <property type="match status" value="1"/>
</dbReference>
<comment type="subunit">
    <text evidence="2">Homotetramer.</text>
</comment>
<dbReference type="GO" id="GO:0016620">
    <property type="term" value="F:oxidoreductase activity, acting on the aldehyde or oxo group of donors, NAD or NADP as acceptor"/>
    <property type="evidence" value="ECO:0007669"/>
    <property type="project" value="InterPro"/>
</dbReference>
<feature type="active site" description="Nucleophile" evidence="5">
    <location>
        <position position="156"/>
    </location>
</feature>
<dbReference type="NCBIfam" id="TIGR01534">
    <property type="entry name" value="GAPDH-I"/>
    <property type="match status" value="1"/>
</dbReference>
<evidence type="ECO:0000256" key="2">
    <source>
        <dbReference type="ARBA" id="ARBA00011881"/>
    </source>
</evidence>
<dbReference type="InterPro" id="IPR020830">
    <property type="entry name" value="GlycerAld_3-P_DH_AS"/>
</dbReference>
<evidence type="ECO:0000256" key="5">
    <source>
        <dbReference type="PIRSR" id="PIRSR000149-1"/>
    </source>
</evidence>
<dbReference type="SUPFAM" id="SSF55347">
    <property type="entry name" value="Glyceraldehyde-3-phosphate dehydrogenase-like, C-terminal domain"/>
    <property type="match status" value="1"/>
</dbReference>
<feature type="binding site" evidence="6">
    <location>
        <begin position="155"/>
        <end position="157"/>
    </location>
    <ligand>
        <name>D-glyceraldehyde 3-phosphate</name>
        <dbReference type="ChEBI" id="CHEBI:59776"/>
    </ligand>
</feature>
<feature type="binding site" evidence="7">
    <location>
        <begin position="12"/>
        <end position="13"/>
    </location>
    <ligand>
        <name>NAD(+)</name>
        <dbReference type="ChEBI" id="CHEBI:57540"/>
    </ligand>
</feature>
<dbReference type="PANTHER" id="PTHR43148">
    <property type="entry name" value="GLYCERALDEHYDE-3-PHOSPHATE DEHYDROGENASE 2"/>
    <property type="match status" value="1"/>
</dbReference>
<dbReference type="FunFam" id="3.30.360.10:FF:000002">
    <property type="entry name" value="Glyceraldehyde-3-phosphate dehydrogenase"/>
    <property type="match status" value="1"/>
</dbReference>
<dbReference type="Proteomes" id="UP000274350">
    <property type="component" value="Chromosome"/>
</dbReference>
<evidence type="ECO:0000256" key="4">
    <source>
        <dbReference type="ARBA" id="ARBA00053147"/>
    </source>
</evidence>
<dbReference type="FunFam" id="3.40.50.720:FF:000001">
    <property type="entry name" value="Glyceraldehyde-3-phosphate dehydrogenase"/>
    <property type="match status" value="1"/>
</dbReference>
<dbReference type="GO" id="GO:0050661">
    <property type="term" value="F:NADP binding"/>
    <property type="evidence" value="ECO:0007669"/>
    <property type="project" value="InterPro"/>
</dbReference>
<evidence type="ECO:0000313" key="12">
    <source>
        <dbReference type="EMBL" id="QJQ05177.1"/>
    </source>
</evidence>
<feature type="site" description="Activates thiol group during catalysis" evidence="8">
    <location>
        <position position="183"/>
    </location>
</feature>
<keyword evidence="7" id="KW-0547">Nucleotide-binding</keyword>
<feature type="domain" description="Glyceraldehyde 3-phosphate dehydrogenase NAD(P) binding" evidence="11">
    <location>
        <begin position="3"/>
        <end position="156"/>
    </location>
</feature>
<feature type="binding site" evidence="6">
    <location>
        <position position="186"/>
    </location>
    <ligand>
        <name>D-glyceraldehyde 3-phosphate</name>
        <dbReference type="ChEBI" id="CHEBI:59776"/>
    </ligand>
</feature>
<keyword evidence="7" id="KW-0520">NAD</keyword>
<dbReference type="KEGG" id="upi:EJG51_004130"/>
<dbReference type="GO" id="GO:0006006">
    <property type="term" value="P:glucose metabolic process"/>
    <property type="evidence" value="ECO:0007669"/>
    <property type="project" value="InterPro"/>
</dbReference>
<dbReference type="CDD" id="cd18126">
    <property type="entry name" value="GAPDH_I_C"/>
    <property type="match status" value="1"/>
</dbReference>
<feature type="binding site" evidence="7">
    <location>
        <position position="82"/>
    </location>
    <ligand>
        <name>NAD(+)</name>
        <dbReference type="ChEBI" id="CHEBI:57540"/>
    </ligand>
</feature>
<sequence length="337" mass="36228">MTIRVAINGYGRIGRNILRAHYEGGKFKNEIQIVAINDLGNAESNAHLTRYDTAHGKFPGTVTVEGDTMIVNGDKIKVFAERNPANLPWGELNVDVVLECTGFFTTKEKASAHITGGAKKVIISAPGGKDVDATIVYGVNHGVLKATDTVISNASCTTNCLAPMAKPLNDAIGIVNGLMTTIHAYTNDQVLTDVMHEDLRRARSATQSMIPTKTGAAAAVGLVLPELNGKLDGYAMRVPTINVSVVDLTFIAARDTTVEEINKVLKDASEGALKGILDYNTAPLVSVDFNHNPASSTYDETLTKVSGRLVKVSSWYDNEWGFSNRMLDTTMALMNAK</sequence>
<evidence type="ECO:0000256" key="10">
    <source>
        <dbReference type="RuleBase" id="RU361160"/>
    </source>
</evidence>
<keyword evidence="3 10" id="KW-0560">Oxidoreductase</keyword>
<dbReference type="Pfam" id="PF00044">
    <property type="entry name" value="Gp_dh_N"/>
    <property type="match status" value="1"/>
</dbReference>
<dbReference type="SUPFAM" id="SSF51735">
    <property type="entry name" value="NAD(P)-binding Rossmann-fold domains"/>
    <property type="match status" value="1"/>
</dbReference>
<feature type="binding site" evidence="7">
    <location>
        <position position="38"/>
    </location>
    <ligand>
        <name>NAD(+)</name>
        <dbReference type="ChEBI" id="CHEBI:57540"/>
    </ligand>
</feature>
<organism evidence="12 13">
    <name type="scientific">Undibacterium piscinae</name>
    <dbReference type="NCBI Taxonomy" id="2495591"/>
    <lineage>
        <taxon>Bacteria</taxon>
        <taxon>Pseudomonadati</taxon>
        <taxon>Pseudomonadota</taxon>
        <taxon>Betaproteobacteria</taxon>
        <taxon>Burkholderiales</taxon>
        <taxon>Oxalobacteraceae</taxon>
        <taxon>Undibacterium</taxon>
    </lineage>
</organism>
<dbReference type="InterPro" id="IPR020828">
    <property type="entry name" value="GlycerAld_3-P_DH_NAD(P)-bd"/>
</dbReference>
<dbReference type="InterPro" id="IPR036291">
    <property type="entry name" value="NAD(P)-bd_dom_sf"/>
</dbReference>
<evidence type="ECO:0000256" key="1">
    <source>
        <dbReference type="ARBA" id="ARBA00007406"/>
    </source>
</evidence>
<keyword evidence="13" id="KW-1185">Reference proteome</keyword>
<dbReference type="PIRSF" id="PIRSF000149">
    <property type="entry name" value="GAP_DH"/>
    <property type="match status" value="1"/>
</dbReference>
<proteinExistence type="inferred from homology"/>
<evidence type="ECO:0000256" key="9">
    <source>
        <dbReference type="RuleBase" id="RU000397"/>
    </source>
</evidence>
<dbReference type="InterPro" id="IPR020829">
    <property type="entry name" value="GlycerAld_3-P_DH_cat"/>
</dbReference>